<evidence type="ECO:0000256" key="1">
    <source>
        <dbReference type="ARBA" id="ARBA00023172"/>
    </source>
</evidence>
<dbReference type="Proteomes" id="UP001596302">
    <property type="component" value="Unassembled WGS sequence"/>
</dbReference>
<evidence type="ECO:0000313" key="3">
    <source>
        <dbReference type="Proteomes" id="UP001596302"/>
    </source>
</evidence>
<dbReference type="RefSeq" id="WP_379583935.1">
    <property type="nucleotide sequence ID" value="NZ_JBHSQW010000014.1"/>
</dbReference>
<sequence>MPLPLSLMRDGLLPRVKELLGLPASATLQQVTIAQDAERHRRASLATRDKENLAWWNYHVPPENELWLFVDTVTGLPVKPEMHNERWHRVRAWVDENDPDNAWPKTIVYRNLRHHAATKWFHEELGEPWEVVAQYLGDKLTTVPNHYVRAGEDALRGSVSKLAER</sequence>
<accession>A0ABW1IZI6</accession>
<name>A0ABW1IZI6_9PSEU</name>
<evidence type="ECO:0008006" key="4">
    <source>
        <dbReference type="Google" id="ProtNLM"/>
    </source>
</evidence>
<dbReference type="Gene3D" id="1.10.443.10">
    <property type="entry name" value="Intergrase catalytic core"/>
    <property type="match status" value="1"/>
</dbReference>
<reference evidence="3" key="1">
    <citation type="journal article" date="2019" name="Int. J. Syst. Evol. Microbiol.">
        <title>The Global Catalogue of Microorganisms (GCM) 10K type strain sequencing project: providing services to taxonomists for standard genome sequencing and annotation.</title>
        <authorList>
            <consortium name="The Broad Institute Genomics Platform"/>
            <consortium name="The Broad Institute Genome Sequencing Center for Infectious Disease"/>
            <person name="Wu L."/>
            <person name="Ma J."/>
        </authorList>
    </citation>
    <scope>NUCLEOTIDE SEQUENCE [LARGE SCALE GENOMIC DNA]</scope>
    <source>
        <strain evidence="3">CCM 8391</strain>
    </source>
</reference>
<dbReference type="InterPro" id="IPR011010">
    <property type="entry name" value="DNA_brk_join_enz"/>
</dbReference>
<keyword evidence="1" id="KW-0233">DNA recombination</keyword>
<organism evidence="2 3">
    <name type="scientific">Pseudonocardia hispaniensis</name>
    <dbReference type="NCBI Taxonomy" id="904933"/>
    <lineage>
        <taxon>Bacteria</taxon>
        <taxon>Bacillati</taxon>
        <taxon>Actinomycetota</taxon>
        <taxon>Actinomycetes</taxon>
        <taxon>Pseudonocardiales</taxon>
        <taxon>Pseudonocardiaceae</taxon>
        <taxon>Pseudonocardia</taxon>
    </lineage>
</organism>
<protein>
    <recommendedName>
        <fullName evidence="4">Phage integrase family protein</fullName>
    </recommendedName>
</protein>
<keyword evidence="3" id="KW-1185">Reference proteome</keyword>
<evidence type="ECO:0000313" key="2">
    <source>
        <dbReference type="EMBL" id="MFC5993893.1"/>
    </source>
</evidence>
<comment type="caution">
    <text evidence="2">The sequence shown here is derived from an EMBL/GenBank/DDBJ whole genome shotgun (WGS) entry which is preliminary data.</text>
</comment>
<dbReference type="EMBL" id="JBHSQW010000014">
    <property type="protein sequence ID" value="MFC5993893.1"/>
    <property type="molecule type" value="Genomic_DNA"/>
</dbReference>
<dbReference type="SUPFAM" id="SSF56349">
    <property type="entry name" value="DNA breaking-rejoining enzymes"/>
    <property type="match status" value="1"/>
</dbReference>
<proteinExistence type="predicted"/>
<dbReference type="InterPro" id="IPR013762">
    <property type="entry name" value="Integrase-like_cat_sf"/>
</dbReference>
<gene>
    <name evidence="2" type="ORF">ACFQE5_06685</name>
</gene>